<feature type="transmembrane region" description="Helical" evidence="11">
    <location>
        <begin position="327"/>
        <end position="347"/>
    </location>
</feature>
<evidence type="ECO:0000256" key="3">
    <source>
        <dbReference type="ARBA" id="ARBA00022448"/>
    </source>
</evidence>
<name>A0A9N9UK41_9HYPO</name>
<evidence type="ECO:0000256" key="1">
    <source>
        <dbReference type="ARBA" id="ARBA00004141"/>
    </source>
</evidence>
<reference evidence="13 14" key="2">
    <citation type="submission" date="2021-10" db="EMBL/GenBank/DDBJ databases">
        <authorList>
            <person name="Piombo E."/>
        </authorList>
    </citation>
    <scope>NUCLEOTIDE SEQUENCE [LARGE SCALE GENOMIC DNA]</scope>
</reference>
<gene>
    <name evidence="13" type="ORF">CBYS24578_00017284</name>
</gene>
<dbReference type="FunFam" id="1.20.1250.20:FF:000026">
    <property type="entry name" value="MFS quinate transporter QutD"/>
    <property type="match status" value="1"/>
</dbReference>
<dbReference type="InterPro" id="IPR005829">
    <property type="entry name" value="Sugar_transporter_CS"/>
</dbReference>
<dbReference type="Pfam" id="PF00083">
    <property type="entry name" value="Sugar_tr"/>
    <property type="match status" value="1"/>
</dbReference>
<dbReference type="PANTHER" id="PTHR48022:SF34">
    <property type="entry name" value="MAJOR FACILITATOR SUPERFAMILY (MFS) PROFILE DOMAIN-CONTAINING PROTEIN-RELATED"/>
    <property type="match status" value="1"/>
</dbReference>
<feature type="transmembrane region" description="Helical" evidence="11">
    <location>
        <begin position="463"/>
        <end position="487"/>
    </location>
</feature>
<evidence type="ECO:0000313" key="13">
    <source>
        <dbReference type="EMBL" id="CAG9990358.1"/>
    </source>
</evidence>
<keyword evidence="7 11" id="KW-0472">Membrane</keyword>
<dbReference type="NCBIfam" id="TIGR00879">
    <property type="entry name" value="SP"/>
    <property type="match status" value="1"/>
</dbReference>
<dbReference type="Gene3D" id="1.20.1250.20">
    <property type="entry name" value="MFS general substrate transporter like domains"/>
    <property type="match status" value="1"/>
</dbReference>
<protein>
    <recommendedName>
        <fullName evidence="9">Quinate transporter</fullName>
    </recommendedName>
</protein>
<dbReference type="PRINTS" id="PR00171">
    <property type="entry name" value="SUGRTRNSPORT"/>
</dbReference>
<dbReference type="EMBL" id="CABFNO020001472">
    <property type="protein sequence ID" value="CAG9990358.1"/>
    <property type="molecule type" value="Genomic_DNA"/>
</dbReference>
<feature type="transmembrane region" description="Helical" evidence="11">
    <location>
        <begin position="161"/>
        <end position="182"/>
    </location>
</feature>
<dbReference type="InterPro" id="IPR020846">
    <property type="entry name" value="MFS_dom"/>
</dbReference>
<comment type="subcellular location">
    <subcellularLocation>
        <location evidence="1">Membrane</location>
        <topology evidence="1">Multi-pass membrane protein</topology>
    </subcellularLocation>
</comment>
<evidence type="ECO:0000256" key="11">
    <source>
        <dbReference type="SAM" id="Phobius"/>
    </source>
</evidence>
<keyword evidence="5" id="KW-0672">Quinate metabolism</keyword>
<dbReference type="InterPro" id="IPR003663">
    <property type="entry name" value="Sugar/inositol_transpt"/>
</dbReference>
<feature type="transmembrane region" description="Helical" evidence="11">
    <location>
        <begin position="76"/>
        <end position="95"/>
    </location>
</feature>
<evidence type="ECO:0000256" key="10">
    <source>
        <dbReference type="RuleBase" id="RU003346"/>
    </source>
</evidence>
<evidence type="ECO:0000256" key="4">
    <source>
        <dbReference type="ARBA" id="ARBA00022692"/>
    </source>
</evidence>
<dbReference type="Proteomes" id="UP000754883">
    <property type="component" value="Unassembled WGS sequence"/>
</dbReference>
<dbReference type="InterPro" id="IPR036259">
    <property type="entry name" value="MFS_trans_sf"/>
</dbReference>
<keyword evidence="8" id="KW-0325">Glycoprotein</keyword>
<evidence type="ECO:0000256" key="7">
    <source>
        <dbReference type="ARBA" id="ARBA00023136"/>
    </source>
</evidence>
<keyword evidence="14" id="KW-1185">Reference proteome</keyword>
<keyword evidence="3 10" id="KW-0813">Transport</keyword>
<evidence type="ECO:0000256" key="8">
    <source>
        <dbReference type="ARBA" id="ARBA00023180"/>
    </source>
</evidence>
<organism evidence="13 14">
    <name type="scientific">Clonostachys byssicola</name>
    <dbReference type="NCBI Taxonomy" id="160290"/>
    <lineage>
        <taxon>Eukaryota</taxon>
        <taxon>Fungi</taxon>
        <taxon>Dikarya</taxon>
        <taxon>Ascomycota</taxon>
        <taxon>Pezizomycotina</taxon>
        <taxon>Sordariomycetes</taxon>
        <taxon>Hypocreomycetidae</taxon>
        <taxon>Hypocreales</taxon>
        <taxon>Bionectriaceae</taxon>
        <taxon>Clonostachys</taxon>
    </lineage>
</organism>
<dbReference type="PROSITE" id="PS50850">
    <property type="entry name" value="MFS"/>
    <property type="match status" value="1"/>
</dbReference>
<dbReference type="AlphaFoldDB" id="A0A9N9UK41"/>
<reference evidence="14" key="1">
    <citation type="submission" date="2019-06" db="EMBL/GenBank/DDBJ databases">
        <authorList>
            <person name="Broberg M."/>
        </authorList>
    </citation>
    <scope>NUCLEOTIDE SEQUENCE [LARGE SCALE GENOMIC DNA]</scope>
</reference>
<feature type="transmembrane region" description="Helical" evidence="11">
    <location>
        <begin position="387"/>
        <end position="405"/>
    </location>
</feature>
<feature type="transmembrane region" description="Helical" evidence="11">
    <location>
        <begin position="194"/>
        <end position="215"/>
    </location>
</feature>
<feature type="transmembrane region" description="Helical" evidence="11">
    <location>
        <begin position="286"/>
        <end position="307"/>
    </location>
</feature>
<feature type="transmembrane region" description="Helical" evidence="11">
    <location>
        <begin position="102"/>
        <end position="122"/>
    </location>
</feature>
<dbReference type="SUPFAM" id="SSF103473">
    <property type="entry name" value="MFS general substrate transporter"/>
    <property type="match status" value="1"/>
</dbReference>
<comment type="caution">
    <text evidence="13">The sequence shown here is derived from an EMBL/GenBank/DDBJ whole genome shotgun (WGS) entry which is preliminary data.</text>
</comment>
<evidence type="ECO:0000256" key="5">
    <source>
        <dbReference type="ARBA" id="ARBA00022911"/>
    </source>
</evidence>
<accession>A0A9N9UK41</accession>
<dbReference type="PANTHER" id="PTHR48022">
    <property type="entry name" value="PLASTIDIC GLUCOSE TRANSPORTER 4"/>
    <property type="match status" value="1"/>
</dbReference>
<keyword evidence="6 11" id="KW-1133">Transmembrane helix</keyword>
<dbReference type="GO" id="GO:0005351">
    <property type="term" value="F:carbohydrate:proton symporter activity"/>
    <property type="evidence" value="ECO:0007669"/>
    <property type="project" value="TreeGrafter"/>
</dbReference>
<dbReference type="OrthoDB" id="508119at2759"/>
<dbReference type="GO" id="GO:0016020">
    <property type="term" value="C:membrane"/>
    <property type="evidence" value="ECO:0007669"/>
    <property type="project" value="UniProtKB-SubCell"/>
</dbReference>
<feature type="transmembrane region" description="Helical" evidence="11">
    <location>
        <begin position="354"/>
        <end position="375"/>
    </location>
</feature>
<keyword evidence="4 11" id="KW-0812">Transmembrane</keyword>
<evidence type="ECO:0000256" key="6">
    <source>
        <dbReference type="ARBA" id="ARBA00022989"/>
    </source>
</evidence>
<feature type="domain" description="Major facilitator superfamily (MFS) profile" evidence="12">
    <location>
        <begin position="25"/>
        <end position="493"/>
    </location>
</feature>
<evidence type="ECO:0000259" key="12">
    <source>
        <dbReference type="PROSITE" id="PS50850"/>
    </source>
</evidence>
<dbReference type="InterPro" id="IPR050360">
    <property type="entry name" value="MFS_Sugar_Transporters"/>
</dbReference>
<dbReference type="InterPro" id="IPR005828">
    <property type="entry name" value="MFS_sugar_transport-like"/>
</dbReference>
<feature type="transmembrane region" description="Helical" evidence="11">
    <location>
        <begin position="128"/>
        <end position="149"/>
    </location>
</feature>
<feature type="transmembrane region" description="Helical" evidence="11">
    <location>
        <begin position="20"/>
        <end position="38"/>
    </location>
</feature>
<comment type="similarity">
    <text evidence="2 10">Belongs to the major facilitator superfamily. Sugar transporter (TC 2.A.1.1) family.</text>
</comment>
<evidence type="ECO:0000256" key="9">
    <source>
        <dbReference type="ARBA" id="ARBA00043213"/>
    </source>
</evidence>
<proteinExistence type="inferred from homology"/>
<evidence type="ECO:0000256" key="2">
    <source>
        <dbReference type="ARBA" id="ARBA00010992"/>
    </source>
</evidence>
<sequence>MGGFLKVVEDRPTPPAVYNWRIYSCSLLASFAAIAIGYDSSFIGTTISLESFVRDFNFNQYSSSGLAKLKEDIVSVYQAGAFFGALAAYVCSYLLGRNKSLLIFLLVASLGAALNCGAKGAGDLGLIIGGRVLTGWGIGGCSSLVPIYLSELSPPGIRGRLVGFWELAWQLGTVAGFWISYGVNQTLAPTRKQWVIPFAIQLIPVGLLFFGVFYLPESPRWLLANGQRDKAIKKLTWLRKLEADDIYIVEEIAFIDAEIERHKSEVGVGFWKPFAALKQRRIQWRFLIGGLLFMFQNGSGINAMNYYSPTVFQSIGIHGQSTYLLTTGVWGIVKSTECLVWLFFCIDRFGRRNLLLWGSLGCSLCMWYLGAYIKIASPDNNTAQDSPSGGGISAIFFFFLWTLPYQLSWAGNSWVINAELFDLNTRIPVVTNLQDVSALGQASAAANNWFWNFLISRFTPSMFLAMGYGVYFFFASMMLLGIVFVWFCIPETSNIPLEKIDRLFETKSVRTANAVVLEEIRAEQEEFRNRDKQSIDAEAKDGATAHLEVKV</sequence>
<dbReference type="PROSITE" id="PS00216">
    <property type="entry name" value="SUGAR_TRANSPORT_1"/>
    <property type="match status" value="1"/>
</dbReference>
<evidence type="ECO:0000313" key="14">
    <source>
        <dbReference type="Proteomes" id="UP000754883"/>
    </source>
</evidence>